<evidence type="ECO:0000313" key="1">
    <source>
        <dbReference type="EMBL" id="ETF00944.1"/>
    </source>
</evidence>
<evidence type="ECO:0000313" key="2">
    <source>
        <dbReference type="Proteomes" id="UP000018733"/>
    </source>
</evidence>
<dbReference type="RefSeq" id="WP_024006945.1">
    <property type="nucleotide sequence ID" value="NZ_KI650982.1"/>
</dbReference>
<comment type="caution">
    <text evidence="1">The sequence shown here is derived from an EMBL/GenBank/DDBJ whole genome shotgun (WGS) entry which is preliminary data.</text>
</comment>
<dbReference type="PATRIC" id="fig|1424334.3.peg.4028"/>
<dbReference type="HOGENOM" id="CLU_2646391_0_0_4"/>
<protein>
    <submittedName>
        <fullName evidence="1">Uncharacterized protein</fullName>
    </submittedName>
</protein>
<keyword evidence="2" id="KW-1185">Reference proteome</keyword>
<proteinExistence type="predicted"/>
<sequence length="76" mass="8375">MENGNSFEKIEIRLNALQKALEVTIATIEKNETGIGLLAALKAKKDELINLDGPYDEVGHCFDVLFKNAQALAQED</sequence>
<dbReference type="STRING" id="1424334.W822_20090"/>
<dbReference type="AlphaFoldDB" id="V8QPL9"/>
<accession>V8QPL9</accession>
<reference evidence="1 2" key="1">
    <citation type="journal article" date="2014" name="Genome Announc.">
        <title>Draft Genome Sequence of Advenella kashmirensis Strain W13003, a Polycyclic Aromatic Hydrocarbon-Degrading Bacterium.</title>
        <authorList>
            <person name="Wang X."/>
            <person name="Jin D."/>
            <person name="Zhou L."/>
            <person name="Wu L."/>
            <person name="An W."/>
            <person name="Zhao L."/>
        </authorList>
    </citation>
    <scope>NUCLEOTIDE SEQUENCE [LARGE SCALE GENOMIC DNA]</scope>
    <source>
        <strain evidence="1 2">W13003</strain>
    </source>
</reference>
<gene>
    <name evidence="1" type="ORF">W822_20090</name>
</gene>
<organism evidence="1 2">
    <name type="scientific">Advenella kashmirensis W13003</name>
    <dbReference type="NCBI Taxonomy" id="1424334"/>
    <lineage>
        <taxon>Bacteria</taxon>
        <taxon>Pseudomonadati</taxon>
        <taxon>Pseudomonadota</taxon>
        <taxon>Betaproteobacteria</taxon>
        <taxon>Burkholderiales</taxon>
        <taxon>Alcaligenaceae</taxon>
    </lineage>
</organism>
<dbReference type="EMBL" id="AYXT01000013">
    <property type="protein sequence ID" value="ETF00944.1"/>
    <property type="molecule type" value="Genomic_DNA"/>
</dbReference>
<name>V8QPL9_9BURK</name>
<dbReference type="Proteomes" id="UP000018733">
    <property type="component" value="Unassembled WGS sequence"/>
</dbReference>